<dbReference type="Pfam" id="PF05728">
    <property type="entry name" value="UPF0227"/>
    <property type="match status" value="1"/>
</dbReference>
<organism evidence="1 2">
    <name type="scientific">Novimethylophilus kurashikiensis</name>
    <dbReference type="NCBI Taxonomy" id="1825523"/>
    <lineage>
        <taxon>Bacteria</taxon>
        <taxon>Pseudomonadati</taxon>
        <taxon>Pseudomonadota</taxon>
        <taxon>Betaproteobacteria</taxon>
        <taxon>Nitrosomonadales</taxon>
        <taxon>Methylophilaceae</taxon>
        <taxon>Novimethylophilus</taxon>
    </lineage>
</organism>
<dbReference type="SUPFAM" id="SSF53474">
    <property type="entry name" value="alpha/beta-Hydrolases"/>
    <property type="match status" value="1"/>
</dbReference>
<dbReference type="RefSeq" id="WP_109013839.1">
    <property type="nucleotide sequence ID" value="NZ_BDOQ01000001.1"/>
</dbReference>
<proteinExistence type="predicted"/>
<comment type="caution">
    <text evidence="1">The sequence shown here is derived from an EMBL/GenBank/DDBJ whole genome shotgun (WGS) entry which is preliminary data.</text>
</comment>
<accession>A0A2R5F1Q5</accession>
<dbReference type="Proteomes" id="UP000245081">
    <property type="component" value="Unassembled WGS sequence"/>
</dbReference>
<dbReference type="OrthoDB" id="9814831at2"/>
<keyword evidence="2" id="KW-1185">Reference proteome</keyword>
<name>A0A2R5F1Q5_9PROT</name>
<dbReference type="InterPro" id="IPR029058">
    <property type="entry name" value="AB_hydrolase_fold"/>
</dbReference>
<dbReference type="PANTHER" id="PTHR35602">
    <property type="entry name" value="ESTERASE YQIA-RELATED"/>
    <property type="match status" value="1"/>
</dbReference>
<evidence type="ECO:0000313" key="1">
    <source>
        <dbReference type="EMBL" id="GBG12610.1"/>
    </source>
</evidence>
<protein>
    <submittedName>
        <fullName evidence="1">Protein-methionine-sulfoxide reductase heme-binding subunit MsrQ</fullName>
    </submittedName>
</protein>
<dbReference type="InterPro" id="IPR008886">
    <property type="entry name" value="UPF0227/Esterase_YqiA"/>
</dbReference>
<dbReference type="Gene3D" id="3.40.50.1820">
    <property type="entry name" value="alpha/beta hydrolase"/>
    <property type="match status" value="1"/>
</dbReference>
<reference evidence="1 2" key="1">
    <citation type="journal article" date="2018" name="Environ. Microbiol.">
        <title>Isolation and genomic characterization of Novimethylophilus kurashikiensis gen. nov. sp. nov., a new lanthanide-dependent methylotrophic species of Methylophilaceae.</title>
        <authorList>
            <person name="Lv H."/>
            <person name="Sahin N."/>
            <person name="Tani A."/>
        </authorList>
    </citation>
    <scope>NUCLEOTIDE SEQUENCE [LARGE SCALE GENOMIC DNA]</scope>
    <source>
        <strain evidence="1 2">La2-4</strain>
    </source>
</reference>
<dbReference type="AlphaFoldDB" id="A0A2R5F1Q5"/>
<evidence type="ECO:0000313" key="2">
    <source>
        <dbReference type="Proteomes" id="UP000245081"/>
    </source>
</evidence>
<dbReference type="PANTHER" id="PTHR35602:SF3">
    <property type="entry name" value="ESTERASE YQIA"/>
    <property type="match status" value="1"/>
</dbReference>
<sequence>MNNTLFYLPGFNSGPQSEKSAQLKHAFPQLIVADYNTWDPDQGFQTLEALVTPHLDRKPVLIGSSLGGFWSYYLACRHSLSCVLLNPCMAPENTLRPYIGAVQNRYSGATGWLHEEDLQKYARYRFPGRPPCTVLHEKGDELIPYQESITNFEHKAELILLEGGSHRFESVPRAIEEIQKMLDMCLNAP</sequence>
<dbReference type="EMBL" id="BDOQ01000001">
    <property type="protein sequence ID" value="GBG12610.1"/>
    <property type="molecule type" value="Genomic_DNA"/>
</dbReference>
<gene>
    <name evidence="1" type="ORF">NMK_0141</name>
</gene>